<evidence type="ECO:0000256" key="2">
    <source>
        <dbReference type="SAM" id="SignalP"/>
    </source>
</evidence>
<evidence type="ECO:0000313" key="3">
    <source>
        <dbReference type="EMBL" id="CEG04993.1"/>
    </source>
</evidence>
<feature type="chain" id="PRO_5001859487" evidence="2">
    <location>
        <begin position="23"/>
        <end position="281"/>
    </location>
</feature>
<dbReference type="AlphaFoldDB" id="A0A090MCV8"/>
<sequence>MSQFILVFSTLLNWLLERSVKATLTGNSRLGGTFSILSQVHSCALAYTRHVSSRLVSPPFTFYGTTTKQLTFLDIDVHRGHSYHQDILAARWPLFTDLEALKVACVRFHPVINEEPTDYFPDEMHPDWQYTTQIGLFHDLAKNHSRIQEGDFAGFPYEINDKVWEVLKSKIHIVPTDEDGNYHTFGSIRILNLKLIFVERYSTARHKRPTRNTVDAGYGSSSPEAAPRYLNKSNNAQETVPDLRPLLKPNYNGFGKLDDTPYYASSCASSSPATVIRRGDS</sequence>
<feature type="region of interest" description="Disordered" evidence="1">
    <location>
        <begin position="210"/>
        <end position="244"/>
    </location>
</feature>
<feature type="signal peptide" evidence="2">
    <location>
        <begin position="1"/>
        <end position="22"/>
    </location>
</feature>
<protein>
    <submittedName>
        <fullName evidence="3">WGS project CBMI000000000 data, contig CS3069_c002597</fullName>
    </submittedName>
</protein>
<keyword evidence="2" id="KW-0732">Signal</keyword>
<comment type="caution">
    <text evidence="3">The sequence shown here is derived from an EMBL/GenBank/DDBJ whole genome shotgun (WGS) entry which is preliminary data.</text>
</comment>
<gene>
    <name evidence="3" type="ORF">BN850_0087450</name>
</gene>
<evidence type="ECO:0000256" key="1">
    <source>
        <dbReference type="SAM" id="MobiDB-lite"/>
    </source>
</evidence>
<reference evidence="3" key="1">
    <citation type="submission" date="2013-05" db="EMBL/GenBank/DDBJ databases">
        <title>Draft genome sequences of six wheat associated Fusarium spp. isolates.</title>
        <authorList>
            <person name="Moolhuijzen P.M."/>
            <person name="Manners J.M."/>
            <person name="Wilcox S."/>
            <person name="Bellgard M.I."/>
            <person name="Gardiner D.M."/>
        </authorList>
    </citation>
    <scope>NUCLEOTIDE SEQUENCE</scope>
    <source>
        <strain evidence="3">CS3069</strain>
    </source>
</reference>
<dbReference type="EMBL" id="CBMI010002595">
    <property type="protein sequence ID" value="CEG04993.1"/>
    <property type="molecule type" value="Genomic_DNA"/>
</dbReference>
<proteinExistence type="predicted"/>
<organism evidence="3">
    <name type="scientific">Fusarium clavum</name>
    <dbReference type="NCBI Taxonomy" id="2594811"/>
    <lineage>
        <taxon>Eukaryota</taxon>
        <taxon>Fungi</taxon>
        <taxon>Dikarya</taxon>
        <taxon>Ascomycota</taxon>
        <taxon>Pezizomycotina</taxon>
        <taxon>Sordariomycetes</taxon>
        <taxon>Hypocreomycetidae</taxon>
        <taxon>Hypocreales</taxon>
        <taxon>Nectriaceae</taxon>
        <taxon>Fusarium</taxon>
        <taxon>Fusarium incarnatum-equiseti species complex</taxon>
    </lineage>
</organism>
<name>A0A090MCV8_9HYPO</name>
<accession>A0A090MCV8</accession>